<dbReference type="EMBL" id="CP050296">
    <property type="protein sequence ID" value="QND57978.1"/>
    <property type="molecule type" value="Genomic_DNA"/>
</dbReference>
<dbReference type="RefSeq" id="WP_183464744.1">
    <property type="nucleotide sequence ID" value="NZ_CP050296.1"/>
</dbReference>
<evidence type="ECO:0000313" key="1">
    <source>
        <dbReference type="EMBL" id="QND57978.1"/>
    </source>
</evidence>
<reference evidence="2" key="1">
    <citation type="journal article" date="2020" name="Mol. Plant Microbe">
        <title>Rhizobial microsymbionts of the narrowly endemic Oxytropis species growing in Kamchatka are characterized by significant genetic diversity and possess a set of genes that are associated with T3SS and T6SS secretion systems and can affect the development of symbiosis.</title>
        <authorList>
            <person name="Safronova V."/>
            <person name="Guro P."/>
            <person name="Sazanova A."/>
            <person name="Kuznetsova I."/>
            <person name="Belimov A."/>
            <person name="Yakubov V."/>
            <person name="Chirak E."/>
            <person name="Afonin A."/>
            <person name="Gogolev Y."/>
            <person name="Andronov E."/>
            <person name="Tikhonovich I."/>
        </authorList>
    </citation>
    <scope>NUCLEOTIDE SEQUENCE [LARGE SCALE GENOMIC DNA]</scope>
    <source>
        <strain evidence="2">583</strain>
    </source>
</reference>
<organism evidence="1 2">
    <name type="scientific">Mesorhizobium huakuii</name>
    <dbReference type="NCBI Taxonomy" id="28104"/>
    <lineage>
        <taxon>Bacteria</taxon>
        <taxon>Pseudomonadati</taxon>
        <taxon>Pseudomonadota</taxon>
        <taxon>Alphaproteobacteria</taxon>
        <taxon>Hyphomicrobiales</taxon>
        <taxon>Phyllobacteriaceae</taxon>
        <taxon>Mesorhizobium</taxon>
    </lineage>
</organism>
<name>A0A7G6STZ6_9HYPH</name>
<accession>A0A7G6STZ6</accession>
<dbReference type="AlphaFoldDB" id="A0A7G6STZ6"/>
<proteinExistence type="predicted"/>
<dbReference type="Proteomes" id="UP000515465">
    <property type="component" value="Chromosome"/>
</dbReference>
<protein>
    <submittedName>
        <fullName evidence="1">Uncharacterized protein</fullName>
    </submittedName>
</protein>
<sequence>MEANDVVDQAIQRDSVGAEVDKPHTVLRQQLTKCAQVSVEAFDRIHEP</sequence>
<evidence type="ECO:0000313" key="2">
    <source>
        <dbReference type="Proteomes" id="UP000515465"/>
    </source>
</evidence>
<gene>
    <name evidence="1" type="ORF">HB778_16240</name>
</gene>